<keyword evidence="4 7" id="KW-0812">Transmembrane</keyword>
<dbReference type="InterPro" id="IPR005769">
    <property type="entry name" value="PhnE/PtxC"/>
</dbReference>
<dbReference type="GO" id="GO:0015416">
    <property type="term" value="F:ABC-type phosphonate transporter activity"/>
    <property type="evidence" value="ECO:0007669"/>
    <property type="project" value="InterPro"/>
</dbReference>
<comment type="caution">
    <text evidence="9">The sequence shown here is derived from an EMBL/GenBank/DDBJ whole genome shotgun (WGS) entry which is preliminary data.</text>
</comment>
<dbReference type="PROSITE" id="PS50928">
    <property type="entry name" value="ABC_TM1"/>
    <property type="match status" value="1"/>
</dbReference>
<dbReference type="Proteomes" id="UP000051296">
    <property type="component" value="Unassembled WGS sequence"/>
</dbReference>
<dbReference type="EMBL" id="JQAX01000006">
    <property type="protein sequence ID" value="KRN30493.1"/>
    <property type="molecule type" value="Genomic_DNA"/>
</dbReference>
<evidence type="ECO:0000259" key="8">
    <source>
        <dbReference type="PROSITE" id="PS50928"/>
    </source>
</evidence>
<feature type="domain" description="ABC transmembrane type-1" evidence="8">
    <location>
        <begin position="69"/>
        <end position="252"/>
    </location>
</feature>
<keyword evidence="10" id="KW-1185">Reference proteome</keyword>
<feature type="transmembrane region" description="Helical" evidence="7">
    <location>
        <begin position="14"/>
        <end position="33"/>
    </location>
</feature>
<accession>A0A0R2G091</accession>
<protein>
    <submittedName>
        <fullName evidence="9">ABC-type phosphate phosphonate transport system, permease component</fullName>
    </submittedName>
</protein>
<feature type="transmembrane region" description="Helical" evidence="7">
    <location>
        <begin position="176"/>
        <end position="198"/>
    </location>
</feature>
<name>A0A0R2G091_9LACO</name>
<evidence type="ECO:0000313" key="10">
    <source>
        <dbReference type="Proteomes" id="UP000051296"/>
    </source>
</evidence>
<dbReference type="InterPro" id="IPR035906">
    <property type="entry name" value="MetI-like_sf"/>
</dbReference>
<evidence type="ECO:0000313" key="9">
    <source>
        <dbReference type="EMBL" id="KRN30493.1"/>
    </source>
</evidence>
<dbReference type="NCBIfam" id="TIGR01097">
    <property type="entry name" value="PhnE"/>
    <property type="match status" value="1"/>
</dbReference>
<sequence length="260" mass="28497">MNTASIEGKFSQKWHLKGLLITLLIGLIFWASVRDIGVETTFSWDQFWQLLAEMAHPDWSYFPVIVKPILQTIQMALVGTLLGTLLAVPFSFLAARNLVKNPWLRGLVRFFLNIIRAIPDLLLAALFVAIVGIGPMAGVCALTVFSFGMVSKLFYEAVETIDEGPSEALTAAGANTIQTIVFAVIPQVVNPFLSYFLYTLEINVRASTVLGYLGAGGVGLYLDQTLSMFRYDRTAVLILGILAVVLVVDSLSNHLREALA</sequence>
<evidence type="ECO:0000256" key="2">
    <source>
        <dbReference type="ARBA" id="ARBA00022448"/>
    </source>
</evidence>
<dbReference type="GO" id="GO:0005886">
    <property type="term" value="C:plasma membrane"/>
    <property type="evidence" value="ECO:0007669"/>
    <property type="project" value="UniProtKB-SubCell"/>
</dbReference>
<proteinExistence type="inferred from homology"/>
<dbReference type="CDD" id="cd06261">
    <property type="entry name" value="TM_PBP2"/>
    <property type="match status" value="1"/>
</dbReference>
<evidence type="ECO:0000256" key="6">
    <source>
        <dbReference type="ARBA" id="ARBA00023136"/>
    </source>
</evidence>
<feature type="transmembrane region" description="Helical" evidence="7">
    <location>
        <begin position="234"/>
        <end position="252"/>
    </location>
</feature>
<dbReference type="RefSeq" id="WP_022792073.1">
    <property type="nucleotide sequence ID" value="NZ_ATUU01000006.1"/>
</dbReference>
<evidence type="ECO:0000256" key="3">
    <source>
        <dbReference type="ARBA" id="ARBA00022475"/>
    </source>
</evidence>
<feature type="transmembrane region" description="Helical" evidence="7">
    <location>
        <begin position="73"/>
        <end position="95"/>
    </location>
</feature>
<dbReference type="PANTHER" id="PTHR30043">
    <property type="entry name" value="PHOSPHONATES TRANSPORT SYSTEM PERMEASE PROTEIN"/>
    <property type="match status" value="1"/>
</dbReference>
<comment type="similarity">
    <text evidence="7">Belongs to the binding-protein-dependent transport system permease family.</text>
</comment>
<gene>
    <name evidence="9" type="ORF">IV68_GL001319</name>
</gene>
<dbReference type="PATRIC" id="fig|1123500.6.peg.1317"/>
<comment type="subcellular location">
    <subcellularLocation>
        <location evidence="1 7">Cell membrane</location>
        <topology evidence="1 7">Multi-pass membrane protein</topology>
    </subcellularLocation>
</comment>
<dbReference type="PANTHER" id="PTHR30043:SF1">
    <property type="entry name" value="ABC TRANSPORT SYSTEM PERMEASE PROTEIN P69"/>
    <property type="match status" value="1"/>
</dbReference>
<reference evidence="9 10" key="1">
    <citation type="journal article" date="2015" name="Genome Announc.">
        <title>Expanding the biotechnology potential of lactobacilli through comparative genomics of 213 strains and associated genera.</title>
        <authorList>
            <person name="Sun Z."/>
            <person name="Harris H.M."/>
            <person name="McCann A."/>
            <person name="Guo C."/>
            <person name="Argimon S."/>
            <person name="Zhang W."/>
            <person name="Yang X."/>
            <person name="Jeffery I.B."/>
            <person name="Cooney J.C."/>
            <person name="Kagawa T.F."/>
            <person name="Liu W."/>
            <person name="Song Y."/>
            <person name="Salvetti E."/>
            <person name="Wrobel A."/>
            <person name="Rasinkangas P."/>
            <person name="Parkhill J."/>
            <person name="Rea M.C."/>
            <person name="O'Sullivan O."/>
            <person name="Ritari J."/>
            <person name="Douillard F.P."/>
            <person name="Paul Ross R."/>
            <person name="Yang R."/>
            <person name="Briner A.E."/>
            <person name="Felis G.E."/>
            <person name="de Vos W.M."/>
            <person name="Barrangou R."/>
            <person name="Klaenhammer T.R."/>
            <person name="Caufield P.W."/>
            <person name="Cui Y."/>
            <person name="Zhang H."/>
            <person name="O'Toole P.W."/>
        </authorList>
    </citation>
    <scope>NUCLEOTIDE SEQUENCE [LARGE SCALE GENOMIC DNA]</scope>
    <source>
        <strain evidence="9 10">DSM 20190</strain>
    </source>
</reference>
<dbReference type="eggNOG" id="COG3639">
    <property type="taxonomic scope" value="Bacteria"/>
</dbReference>
<evidence type="ECO:0000256" key="4">
    <source>
        <dbReference type="ARBA" id="ARBA00022692"/>
    </source>
</evidence>
<dbReference type="Gene3D" id="1.10.3720.10">
    <property type="entry name" value="MetI-like"/>
    <property type="match status" value="1"/>
</dbReference>
<dbReference type="Pfam" id="PF00528">
    <property type="entry name" value="BPD_transp_1"/>
    <property type="match status" value="1"/>
</dbReference>
<keyword evidence="5 7" id="KW-1133">Transmembrane helix</keyword>
<keyword evidence="6 7" id="KW-0472">Membrane</keyword>
<dbReference type="InParanoid" id="A0A0R2G091"/>
<organism evidence="9 10">
    <name type="scientific">Weissella halotolerans DSM 20190</name>
    <dbReference type="NCBI Taxonomy" id="1123500"/>
    <lineage>
        <taxon>Bacteria</taxon>
        <taxon>Bacillati</taxon>
        <taxon>Bacillota</taxon>
        <taxon>Bacilli</taxon>
        <taxon>Lactobacillales</taxon>
        <taxon>Lactobacillaceae</taxon>
        <taxon>Weissella</taxon>
    </lineage>
</organism>
<dbReference type="SUPFAM" id="SSF161098">
    <property type="entry name" value="MetI-like"/>
    <property type="match status" value="1"/>
</dbReference>
<keyword evidence="2 7" id="KW-0813">Transport</keyword>
<keyword evidence="3" id="KW-1003">Cell membrane</keyword>
<dbReference type="OrthoDB" id="9808005at2"/>
<evidence type="ECO:0000256" key="5">
    <source>
        <dbReference type="ARBA" id="ARBA00022989"/>
    </source>
</evidence>
<dbReference type="InterPro" id="IPR000515">
    <property type="entry name" value="MetI-like"/>
</dbReference>
<evidence type="ECO:0000256" key="7">
    <source>
        <dbReference type="RuleBase" id="RU363032"/>
    </source>
</evidence>
<evidence type="ECO:0000256" key="1">
    <source>
        <dbReference type="ARBA" id="ARBA00004651"/>
    </source>
</evidence>
<dbReference type="STRING" id="1123500.GCA_000420365_01374"/>
<dbReference type="AlphaFoldDB" id="A0A0R2G091"/>